<evidence type="ECO:0000259" key="2">
    <source>
        <dbReference type="PROSITE" id="PS50174"/>
    </source>
</evidence>
<dbReference type="GO" id="GO:0006397">
    <property type="term" value="P:mRNA processing"/>
    <property type="evidence" value="ECO:0007669"/>
    <property type="project" value="InterPro"/>
</dbReference>
<dbReference type="PANTHER" id="PTHR13384:SF19">
    <property type="entry name" value="G PATCH DOMAIN-CONTAINING PROTEIN 1"/>
    <property type="match status" value="1"/>
</dbReference>
<dbReference type="Pfam" id="PF07713">
    <property type="entry name" value="DUF1604"/>
    <property type="match status" value="1"/>
</dbReference>
<organism evidence="3 4">
    <name type="scientific">Coemansia biformis</name>
    <dbReference type="NCBI Taxonomy" id="1286918"/>
    <lineage>
        <taxon>Eukaryota</taxon>
        <taxon>Fungi</taxon>
        <taxon>Fungi incertae sedis</taxon>
        <taxon>Zoopagomycota</taxon>
        <taxon>Kickxellomycotina</taxon>
        <taxon>Kickxellomycetes</taxon>
        <taxon>Kickxellales</taxon>
        <taxon>Kickxellaceae</taxon>
        <taxon>Coemansia</taxon>
    </lineage>
</organism>
<dbReference type="EMBL" id="JANBOI010001336">
    <property type="protein sequence ID" value="KAJ1726853.1"/>
    <property type="molecule type" value="Genomic_DNA"/>
</dbReference>
<dbReference type="InterPro" id="IPR000467">
    <property type="entry name" value="G_patch_dom"/>
</dbReference>
<name>A0A9W7YAW8_9FUNG</name>
<dbReference type="GO" id="GO:0003723">
    <property type="term" value="F:RNA binding"/>
    <property type="evidence" value="ECO:0007669"/>
    <property type="project" value="TreeGrafter"/>
</dbReference>
<dbReference type="OrthoDB" id="20507at2759"/>
<dbReference type="Proteomes" id="UP001143981">
    <property type="component" value="Unassembled WGS sequence"/>
</dbReference>
<protein>
    <recommendedName>
        <fullName evidence="2">G-patch domain-containing protein</fullName>
    </recommendedName>
</protein>
<dbReference type="Pfam" id="PF26093">
    <property type="entry name" value="HTH_TGH"/>
    <property type="match status" value="1"/>
</dbReference>
<feature type="region of interest" description="Disordered" evidence="1">
    <location>
        <begin position="1"/>
        <end position="57"/>
    </location>
</feature>
<feature type="region of interest" description="Disordered" evidence="1">
    <location>
        <begin position="414"/>
        <end position="439"/>
    </location>
</feature>
<dbReference type="InterPro" id="IPR011666">
    <property type="entry name" value="DUF1604"/>
</dbReference>
<feature type="compositionally biased region" description="Basic and acidic residues" evidence="1">
    <location>
        <begin position="1"/>
        <end position="25"/>
    </location>
</feature>
<feature type="region of interest" description="Disordered" evidence="1">
    <location>
        <begin position="262"/>
        <end position="358"/>
    </location>
</feature>
<gene>
    <name evidence="3" type="ORF">LPJ61_004917</name>
</gene>
<dbReference type="AlphaFoldDB" id="A0A9W7YAW8"/>
<feature type="domain" description="G-patch" evidence="2">
    <location>
        <begin position="170"/>
        <end position="190"/>
    </location>
</feature>
<feature type="region of interest" description="Disordered" evidence="1">
    <location>
        <begin position="545"/>
        <end position="571"/>
    </location>
</feature>
<feature type="compositionally biased region" description="Basic and acidic residues" evidence="1">
    <location>
        <begin position="561"/>
        <end position="571"/>
    </location>
</feature>
<comment type="caution">
    <text evidence="3">The sequence shown here is derived from an EMBL/GenBank/DDBJ whole genome shotgun (WGS) entry which is preliminary data.</text>
</comment>
<accession>A0A9W7YAW8</accession>
<feature type="compositionally biased region" description="Acidic residues" evidence="1">
    <location>
        <begin position="305"/>
        <end position="314"/>
    </location>
</feature>
<proteinExistence type="predicted"/>
<evidence type="ECO:0000313" key="4">
    <source>
        <dbReference type="Proteomes" id="UP001143981"/>
    </source>
</evidence>
<dbReference type="PANTHER" id="PTHR13384">
    <property type="entry name" value="G PATCH DOMAIN-CONTAINING PROTEIN 1"/>
    <property type="match status" value="1"/>
</dbReference>
<sequence>MAKRQYDSERGQRTDDFPDANDRVDYIYVGTEFQSPQEQRRRELKGRRGQWDDKPKDYSRDAFKGGFSAGYFGTVGSKEGWRPSAEFVSSRGSRAQLRQLRPEDYMDAEDLADLQASQSITVNSAFDGAGQLESGVTRALDDGGGAGYAGVVGAVAEMLASELGAVQICNNRVGDRIMAVMGWKPGQGVGPLTRDAGHPAGGMGGTVSLLPPRPVPTASAALKQDWHGIGYGVDLNTLPADAEDSSDGPLLPLLGTLFKRKPASASGSAKRTPGADSGKSVKAGRTKQQQQQKKVDRQRLSFGVFDDDDDDDADYNSGGGYIAGRSTAPSKSVGSELGDSDPPPSQLARLASEAPARPAARQALMPGITHCHDDRPPLPGFTLFAPIEPATGPYEGPSVPSTFTGIRRPAASRWDAVPATGSESRLGDRGGGGSRSRPTLVTANDRAQLGIMEAARKPPPPPPPRGQQVSQAIVDTETARAALEGFMPYSSDPARQARYRRYLEQCAAGSGLDGVVSADEEAEFSHMARIFKPNTAMLSRFATAGSSLDADSGSRSGGSGEGERRGRRKEVARTVHEWAPHQLLCKRMGLPAPANAAPLKEAAAPESGRPRRMRAADFIQLDSGNMPLVMANDAHTSPTDRAGTTKRPDMALFQSIFGDGDGSDRHEDKV</sequence>
<evidence type="ECO:0000256" key="1">
    <source>
        <dbReference type="SAM" id="MobiDB-lite"/>
    </source>
</evidence>
<evidence type="ECO:0000313" key="3">
    <source>
        <dbReference type="EMBL" id="KAJ1726853.1"/>
    </source>
</evidence>
<dbReference type="PROSITE" id="PS50174">
    <property type="entry name" value="G_PATCH"/>
    <property type="match status" value="1"/>
</dbReference>
<reference evidence="3" key="1">
    <citation type="submission" date="2022-07" db="EMBL/GenBank/DDBJ databases">
        <title>Phylogenomic reconstructions and comparative analyses of Kickxellomycotina fungi.</title>
        <authorList>
            <person name="Reynolds N.K."/>
            <person name="Stajich J.E."/>
            <person name="Barry K."/>
            <person name="Grigoriev I.V."/>
            <person name="Crous P."/>
            <person name="Smith M.E."/>
        </authorList>
    </citation>
    <scope>NUCLEOTIDE SEQUENCE</scope>
    <source>
        <strain evidence="3">BCRC 34381</strain>
    </source>
</reference>
<dbReference type="GO" id="GO:0005634">
    <property type="term" value="C:nucleus"/>
    <property type="evidence" value="ECO:0007669"/>
    <property type="project" value="TreeGrafter"/>
</dbReference>
<keyword evidence="4" id="KW-1185">Reference proteome</keyword>